<dbReference type="Gene3D" id="1.10.260.40">
    <property type="entry name" value="lambda repressor-like DNA-binding domains"/>
    <property type="match status" value="1"/>
</dbReference>
<dbReference type="STRING" id="680198.SCAB_53781"/>
<name>C9YWN0_STRSW</name>
<dbReference type="SUPFAM" id="SSF47413">
    <property type="entry name" value="lambda repressor-like DNA-binding domains"/>
    <property type="match status" value="1"/>
</dbReference>
<evidence type="ECO:0000259" key="1">
    <source>
        <dbReference type="PROSITE" id="PS50943"/>
    </source>
</evidence>
<dbReference type="eggNOG" id="COG1357">
    <property type="taxonomic scope" value="Bacteria"/>
</dbReference>
<sequence length="641" mass="70237">MPLPACPKDYRNNWNNRPRGRYELMARPLMPVAAGTPPVLKALAIELRKHFQAGDWTVTALAERAGLQKSRVSELLRGKSTPQPETLEMLCRAMNIGATETSRVAQLGEEARAEQSAIAERHHSARHRLASPASQAETVGRRLRMLQDTVSVSVRDLAELINEAGVASSKSSVARVLDDPTRDPALAYALADSMVRLLPADQRQRARAEVGRPALDLVRFSMAPDVFRLTDRYATAVEQISNDDPVVRLQGVWNLTDLADAWGELRQTCIDALCSYLRTPYQPDPAKPGYRDGERAVRRTIIQVVREHLQDPDDPISWCTNNFAFIGANFDDADLCGSTFKGTVDFEGATFSGNVRFSEATFNGMTGFRHTTLSGTIDYNNATFNSTVDFEDATFSGTVRFSEATFNGMTGFRHTTLSGTIDYNNATFNSTVVDFENATFSGTVRFSEATFNSTAGFRHTTLSSDAVDYNNATFNSTVDFENATFSGTVRFSEATFNSTAGFRHTTLSGTIDYNNATFNSTVDFEDATFSGTVRFSEATFNSTAGFRHTTLSGTIDYNNATFAGAMIDFEGASFDSGIARFRGADFRGVVWFRSAKFSDGSVDFRHAVLHNGTLKIEGAAFNNTSVSEVFVGVNAPTLTSI</sequence>
<gene>
    <name evidence="2" type="ordered locus">SCAB_53781</name>
</gene>
<dbReference type="HOGENOM" id="CLU_426941_0_0_11"/>
<dbReference type="Gene3D" id="2.160.20.80">
    <property type="entry name" value="E3 ubiquitin-protein ligase SopA"/>
    <property type="match status" value="2"/>
</dbReference>
<dbReference type="Pfam" id="PF13576">
    <property type="entry name" value="Pentapeptide_3"/>
    <property type="match status" value="3"/>
</dbReference>
<dbReference type="GO" id="GO:0003677">
    <property type="term" value="F:DNA binding"/>
    <property type="evidence" value="ECO:0007669"/>
    <property type="project" value="InterPro"/>
</dbReference>
<protein>
    <recommendedName>
        <fullName evidence="1">HTH cro/C1-type domain-containing protein</fullName>
    </recommendedName>
</protein>
<dbReference type="KEGG" id="scb:SCAB_53781"/>
<dbReference type="Pfam" id="PF01381">
    <property type="entry name" value="HTH_3"/>
    <property type="match status" value="1"/>
</dbReference>
<keyword evidence="3" id="KW-1185">Reference proteome</keyword>
<dbReference type="Proteomes" id="UP000001444">
    <property type="component" value="Chromosome"/>
</dbReference>
<dbReference type="PROSITE" id="PS50943">
    <property type="entry name" value="HTH_CROC1"/>
    <property type="match status" value="1"/>
</dbReference>
<evidence type="ECO:0000313" key="2">
    <source>
        <dbReference type="EMBL" id="CBG72417.1"/>
    </source>
</evidence>
<feature type="domain" description="HTH cro/C1-type" evidence="1">
    <location>
        <begin position="47"/>
        <end position="102"/>
    </location>
</feature>
<dbReference type="InterPro" id="IPR001646">
    <property type="entry name" value="5peptide_repeat"/>
</dbReference>
<dbReference type="InterPro" id="IPR001387">
    <property type="entry name" value="Cro/C1-type_HTH"/>
</dbReference>
<reference evidence="2 3" key="1">
    <citation type="journal article" date="2010" name="Mol. Plant Microbe Interact.">
        <title>Streptomyces scabies 87-22 contains a coronafacic acid-like biosynthetic cluster that contributes to plant-microbe interactions.</title>
        <authorList>
            <person name="Bignell D.R."/>
            <person name="Seipke R.F."/>
            <person name="Huguet-Tapia J.C."/>
            <person name="Chambers A.H."/>
            <person name="Parry R.J."/>
            <person name="Loria R."/>
        </authorList>
    </citation>
    <scope>NUCLEOTIDE SEQUENCE [LARGE SCALE GENOMIC DNA]</scope>
    <source>
        <strain evidence="2 3">87.22</strain>
    </source>
</reference>
<dbReference type="CDD" id="cd00093">
    <property type="entry name" value="HTH_XRE"/>
    <property type="match status" value="1"/>
</dbReference>
<proteinExistence type="predicted"/>
<dbReference type="SMART" id="SM00530">
    <property type="entry name" value="HTH_XRE"/>
    <property type="match status" value="1"/>
</dbReference>
<dbReference type="AlphaFoldDB" id="C9YWN0"/>
<dbReference type="EMBL" id="FN554889">
    <property type="protein sequence ID" value="CBG72417.1"/>
    <property type="molecule type" value="Genomic_DNA"/>
</dbReference>
<accession>C9YWN0</accession>
<evidence type="ECO:0000313" key="3">
    <source>
        <dbReference type="Proteomes" id="UP000001444"/>
    </source>
</evidence>
<organism evidence="2 3">
    <name type="scientific">Streptomyces scabiei (strain 87.22)</name>
    <dbReference type="NCBI Taxonomy" id="680198"/>
    <lineage>
        <taxon>Bacteria</taxon>
        <taxon>Bacillati</taxon>
        <taxon>Actinomycetota</taxon>
        <taxon>Actinomycetes</taxon>
        <taxon>Kitasatosporales</taxon>
        <taxon>Streptomycetaceae</taxon>
        <taxon>Streptomyces</taxon>
    </lineage>
</organism>
<dbReference type="InterPro" id="IPR010982">
    <property type="entry name" value="Lambda_DNA-bd_dom_sf"/>
</dbReference>